<keyword evidence="2" id="KW-0732">Signal</keyword>
<feature type="chain" id="PRO_5014852613" description="Conjugal transfer protein TrbG" evidence="2">
    <location>
        <begin position="21"/>
        <end position="338"/>
    </location>
</feature>
<name>A0A2N3KIN8_9PROT</name>
<organism evidence="3 4">
    <name type="scientific">Thalassospira marina</name>
    <dbReference type="NCBI Taxonomy" id="2048283"/>
    <lineage>
        <taxon>Bacteria</taxon>
        <taxon>Pseudomonadati</taxon>
        <taxon>Pseudomonadota</taxon>
        <taxon>Alphaproteobacteria</taxon>
        <taxon>Rhodospirillales</taxon>
        <taxon>Thalassospiraceae</taxon>
        <taxon>Thalassospira</taxon>
    </lineage>
</organism>
<accession>A0A2N3KIN8</accession>
<sequence>MKKGHIIGLAMIFLPFSGHAQGLIDDVAGGGVQTMQGQTGGDEDLDCYECDLRSKQEVLYDDKVSKEKDQVGKGIKEIIYDPYNAPFINVRNLAGTTIFLPIDESIEEIYIGDPTVFQADYPKDQSGQITRKNVIKVSVNKGRTGADTPLTLLGKRGKRQYKFILSSFSHDTDTVPDFWVDVVDPPSSTVSAAYVEGVTTSKSPASPSEPSKAGRADKKNNKPDWIRAITFDPTEVRTDDYEIALDNEDSREIAPDSVWHDNIFTYLKYNEDRSDIMQRPAILQVIDDYNSPVTTEAVGEKSNIIAVRSVGRNLFLGNGDKKVVCILWKGANTRRSEQ</sequence>
<dbReference type="RefSeq" id="WP_085594428.1">
    <property type="nucleotide sequence ID" value="NZ_NWTK01000017.1"/>
</dbReference>
<evidence type="ECO:0000256" key="1">
    <source>
        <dbReference type="SAM" id="MobiDB-lite"/>
    </source>
</evidence>
<dbReference type="InterPro" id="IPR038161">
    <property type="entry name" value="VirB9/CagX/TrbG_C_sf"/>
</dbReference>
<dbReference type="Proteomes" id="UP000233597">
    <property type="component" value="Unassembled WGS sequence"/>
</dbReference>
<dbReference type="Pfam" id="PF03524">
    <property type="entry name" value="CagX"/>
    <property type="match status" value="1"/>
</dbReference>
<proteinExistence type="predicted"/>
<dbReference type="Gene3D" id="2.60.40.2500">
    <property type="match status" value="1"/>
</dbReference>
<gene>
    <name evidence="3" type="ORF">COO20_21430</name>
</gene>
<evidence type="ECO:0000313" key="4">
    <source>
        <dbReference type="Proteomes" id="UP000233597"/>
    </source>
</evidence>
<evidence type="ECO:0008006" key="5">
    <source>
        <dbReference type="Google" id="ProtNLM"/>
    </source>
</evidence>
<comment type="caution">
    <text evidence="3">The sequence shown here is derived from an EMBL/GenBank/DDBJ whole genome shotgun (WGS) entry which is preliminary data.</text>
</comment>
<feature type="signal peptide" evidence="2">
    <location>
        <begin position="1"/>
        <end position="20"/>
    </location>
</feature>
<evidence type="ECO:0000256" key="2">
    <source>
        <dbReference type="SAM" id="SignalP"/>
    </source>
</evidence>
<dbReference type="EMBL" id="NWTK01000017">
    <property type="protein sequence ID" value="PKR50437.1"/>
    <property type="molecule type" value="Genomic_DNA"/>
</dbReference>
<feature type="region of interest" description="Disordered" evidence="1">
    <location>
        <begin position="198"/>
        <end position="219"/>
    </location>
</feature>
<reference evidence="3 4" key="1">
    <citation type="submission" date="2017-09" db="EMBL/GenBank/DDBJ databases">
        <title>Biodiversity and function of Thalassospira species in the particle-attached aromatic-hydrocarbon-degrading consortia from the surface seawater of the South China Sea.</title>
        <authorList>
            <person name="Dong C."/>
            <person name="Liu R."/>
            <person name="Shao Z."/>
        </authorList>
    </citation>
    <scope>NUCLEOTIDE SEQUENCE [LARGE SCALE GENOMIC DNA]</scope>
    <source>
        <strain evidence="3 4">CSC1P2</strain>
    </source>
</reference>
<protein>
    <recommendedName>
        <fullName evidence="5">Conjugal transfer protein TrbG</fullName>
    </recommendedName>
</protein>
<dbReference type="AlphaFoldDB" id="A0A2N3KIN8"/>
<feature type="compositionally biased region" description="Low complexity" evidence="1">
    <location>
        <begin position="201"/>
        <end position="211"/>
    </location>
</feature>
<evidence type="ECO:0000313" key="3">
    <source>
        <dbReference type="EMBL" id="PKR50437.1"/>
    </source>
</evidence>
<dbReference type="InterPro" id="IPR010258">
    <property type="entry name" value="Conjugal_tfr_TrbG/VirB9/CagX"/>
</dbReference>